<protein>
    <submittedName>
        <fullName evidence="1">Uncharacterized protein</fullName>
    </submittedName>
</protein>
<reference evidence="1 2" key="1">
    <citation type="submission" date="2019-05" db="EMBL/GenBank/DDBJ databases">
        <title>Another draft genome of Portunus trituberculatus and its Hox gene families provides insights of decapod evolution.</title>
        <authorList>
            <person name="Jeong J.-H."/>
            <person name="Song I."/>
            <person name="Kim S."/>
            <person name="Choi T."/>
            <person name="Kim D."/>
            <person name="Ryu S."/>
            <person name="Kim W."/>
        </authorList>
    </citation>
    <scope>NUCLEOTIDE SEQUENCE [LARGE SCALE GENOMIC DNA]</scope>
    <source>
        <tissue evidence="1">Muscle</tissue>
    </source>
</reference>
<name>A0A5B7GNP9_PORTR</name>
<dbReference type="EMBL" id="VSRR010015444">
    <property type="protein sequence ID" value="MPC58184.1"/>
    <property type="molecule type" value="Genomic_DNA"/>
</dbReference>
<evidence type="ECO:0000313" key="2">
    <source>
        <dbReference type="Proteomes" id="UP000324222"/>
    </source>
</evidence>
<gene>
    <name evidence="1" type="ORF">E2C01_052179</name>
</gene>
<dbReference type="Proteomes" id="UP000324222">
    <property type="component" value="Unassembled WGS sequence"/>
</dbReference>
<keyword evidence="2" id="KW-1185">Reference proteome</keyword>
<sequence length="62" mass="7315">MEEPGGGRRTSWGGQRVRWREGIQRDIGHLRLEEEDARDTKRKQILTEKKLYALLAMCCWLS</sequence>
<evidence type="ECO:0000313" key="1">
    <source>
        <dbReference type="EMBL" id="MPC58184.1"/>
    </source>
</evidence>
<organism evidence="1 2">
    <name type="scientific">Portunus trituberculatus</name>
    <name type="common">Swimming crab</name>
    <name type="synonym">Neptunus trituberculatus</name>
    <dbReference type="NCBI Taxonomy" id="210409"/>
    <lineage>
        <taxon>Eukaryota</taxon>
        <taxon>Metazoa</taxon>
        <taxon>Ecdysozoa</taxon>
        <taxon>Arthropoda</taxon>
        <taxon>Crustacea</taxon>
        <taxon>Multicrustacea</taxon>
        <taxon>Malacostraca</taxon>
        <taxon>Eumalacostraca</taxon>
        <taxon>Eucarida</taxon>
        <taxon>Decapoda</taxon>
        <taxon>Pleocyemata</taxon>
        <taxon>Brachyura</taxon>
        <taxon>Eubrachyura</taxon>
        <taxon>Portunoidea</taxon>
        <taxon>Portunidae</taxon>
        <taxon>Portuninae</taxon>
        <taxon>Portunus</taxon>
    </lineage>
</organism>
<proteinExistence type="predicted"/>
<accession>A0A5B7GNP9</accession>
<comment type="caution">
    <text evidence="1">The sequence shown here is derived from an EMBL/GenBank/DDBJ whole genome shotgun (WGS) entry which is preliminary data.</text>
</comment>
<dbReference type="AlphaFoldDB" id="A0A5B7GNP9"/>